<keyword evidence="3" id="KW-0813">Transport</keyword>
<dbReference type="InterPro" id="IPR018494">
    <property type="entry name" value="Oxysterol-bd_CS"/>
</dbReference>
<gene>
    <name evidence="4" type="primary">Osbpl2_0</name>
    <name evidence="4" type="ORF">g.22314</name>
</gene>
<organism evidence="4">
    <name type="scientific">Fopius arisanus</name>
    <dbReference type="NCBI Taxonomy" id="64838"/>
    <lineage>
        <taxon>Eukaryota</taxon>
        <taxon>Metazoa</taxon>
        <taxon>Ecdysozoa</taxon>
        <taxon>Arthropoda</taxon>
        <taxon>Hexapoda</taxon>
        <taxon>Insecta</taxon>
        <taxon>Pterygota</taxon>
        <taxon>Neoptera</taxon>
        <taxon>Endopterygota</taxon>
        <taxon>Hymenoptera</taxon>
        <taxon>Apocrita</taxon>
        <taxon>Ichneumonoidea</taxon>
        <taxon>Braconidae</taxon>
        <taxon>Opiinae</taxon>
        <taxon>Fopius</taxon>
    </lineage>
</organism>
<dbReference type="GO" id="GO:0006869">
    <property type="term" value="P:lipid transport"/>
    <property type="evidence" value="ECO:0007669"/>
    <property type="project" value="UniProtKB-KW"/>
</dbReference>
<dbReference type="InterPro" id="IPR037239">
    <property type="entry name" value="OSBP_sf"/>
</dbReference>
<dbReference type="EMBL" id="GBYB01014360">
    <property type="protein sequence ID" value="JAG84127.1"/>
    <property type="molecule type" value="Transcribed_RNA"/>
</dbReference>
<dbReference type="PROSITE" id="PS01013">
    <property type="entry name" value="OSBP"/>
    <property type="match status" value="1"/>
</dbReference>
<keyword evidence="1" id="KW-0446">Lipid-binding</keyword>
<dbReference type="Pfam" id="PF01237">
    <property type="entry name" value="Oxysterol_BP"/>
    <property type="match status" value="1"/>
</dbReference>
<dbReference type="Gene3D" id="2.40.160.120">
    <property type="match status" value="1"/>
</dbReference>
<dbReference type="FunFam" id="2.40.160.120:FF:000005">
    <property type="entry name" value="Oxysterol-binding protein"/>
    <property type="match status" value="1"/>
</dbReference>
<evidence type="ECO:0000256" key="3">
    <source>
        <dbReference type="RuleBase" id="RU003845"/>
    </source>
</evidence>
<evidence type="ECO:0000256" key="2">
    <source>
        <dbReference type="RuleBase" id="RU003844"/>
    </source>
</evidence>
<reference evidence="4" key="1">
    <citation type="submission" date="2015-01" db="EMBL/GenBank/DDBJ databases">
        <title>Transcriptome Assembly of Fopius arisanus.</title>
        <authorList>
            <person name="Geib S."/>
        </authorList>
    </citation>
    <scope>NUCLEOTIDE SEQUENCE</scope>
</reference>
<name>A0A0C9RYK6_9HYME</name>
<comment type="similarity">
    <text evidence="2">Belongs to the OSBP family.</text>
</comment>
<dbReference type="GO" id="GO:0005829">
    <property type="term" value="C:cytosol"/>
    <property type="evidence" value="ECO:0007669"/>
    <property type="project" value="TreeGrafter"/>
</dbReference>
<keyword evidence="3" id="KW-0445">Lipid transport</keyword>
<dbReference type="AlphaFoldDB" id="A0A0C9RYK6"/>
<dbReference type="PANTHER" id="PTHR10972">
    <property type="entry name" value="OXYSTEROL-BINDING PROTEIN-RELATED"/>
    <property type="match status" value="1"/>
</dbReference>
<dbReference type="GO" id="GO:0005886">
    <property type="term" value="C:plasma membrane"/>
    <property type="evidence" value="ECO:0007669"/>
    <property type="project" value="TreeGrafter"/>
</dbReference>
<evidence type="ECO:0000256" key="1">
    <source>
        <dbReference type="ARBA" id="ARBA00023121"/>
    </source>
</evidence>
<dbReference type="GO" id="GO:0097038">
    <property type="term" value="C:perinuclear endoplasmic reticulum"/>
    <property type="evidence" value="ECO:0007669"/>
    <property type="project" value="TreeGrafter"/>
</dbReference>
<dbReference type="SUPFAM" id="SSF144000">
    <property type="entry name" value="Oxysterol-binding protein-like"/>
    <property type="match status" value="1"/>
</dbReference>
<sequence length="450" mass="51262">MFSGIFGEHINKNVIEINKRISLPVRGQFELNVFTTLSLGTELSKITMPVNFNEPLSFLQRVAEYMEYAKLLKLAAAESTPVGRLQYVAAFAVSALSSNWGRLGKPFNPLLGETYELEREDFRIVCEQVSHHPPVSAFHAEGQDFVFHGSIRPILTFCGKNIEIRPKGIVTVELLKWKEAYTWENVNCILHNVLVGQLWMEQVGALEIKQCGGDNLKATLSFKSAGWNGKNLHRVEGFITNSEEKRLVFLHGEWTERLRSYDASLLYPEMMERGKHKSKSPQGSPGHKKVLAKLNSLKIGAFKPSHQDAIDESSADSEDCLPVNKVPGALTLWEATPRPANSADYFFFTQFAMSLNEIKEGMTDNLCPTDSRLRPDIRKLENGDRDGAASEKMRLEEKQRISRKTKKHKKVPDNFPRWFQSAINPYTGLEDWLYKGEYWDRNYPDIDDIF</sequence>
<dbReference type="PANTHER" id="PTHR10972:SF209">
    <property type="entry name" value="OXYSTEROL-BINDING PROTEIN"/>
    <property type="match status" value="1"/>
</dbReference>
<dbReference type="InterPro" id="IPR000648">
    <property type="entry name" value="Oxysterol-bd"/>
</dbReference>
<accession>A0A0C9RYK6</accession>
<evidence type="ECO:0000313" key="4">
    <source>
        <dbReference type="EMBL" id="JAG84127.1"/>
    </source>
</evidence>
<dbReference type="GO" id="GO:0032934">
    <property type="term" value="F:sterol binding"/>
    <property type="evidence" value="ECO:0007669"/>
    <property type="project" value="TreeGrafter"/>
</dbReference>
<protein>
    <recommendedName>
        <fullName evidence="3">Oxysterol-binding protein</fullName>
    </recommendedName>
</protein>
<proteinExistence type="inferred from homology"/>